<keyword evidence="2" id="KW-1185">Reference proteome</keyword>
<accession>A0ABX1TMC3</accession>
<dbReference type="InterPro" id="IPR051321">
    <property type="entry name" value="PHA/PHB_synthase"/>
</dbReference>
<reference evidence="1 2" key="1">
    <citation type="submission" date="2019-03" db="EMBL/GenBank/DDBJ databases">
        <title>Metabolic reconstructions from genomes of highly enriched 'Candidatus Accumulibacter' and 'Candidatus Competibacter' bioreactor populations.</title>
        <authorList>
            <person name="Annavajhala M.K."/>
            <person name="Welles L."/>
            <person name="Abbas B."/>
            <person name="Sorokin D."/>
            <person name="Park H."/>
            <person name="Van Loosdrecht M."/>
            <person name="Chandran K."/>
        </authorList>
    </citation>
    <scope>NUCLEOTIDE SEQUENCE [LARGE SCALE GENOMIC DNA]</scope>
    <source>
        <strain evidence="1 2">SBR_G</strain>
    </source>
</reference>
<dbReference type="SUPFAM" id="SSF53474">
    <property type="entry name" value="alpha/beta-Hydrolases"/>
    <property type="match status" value="1"/>
</dbReference>
<dbReference type="PANTHER" id="PTHR36837:SF2">
    <property type="entry name" value="POLY(3-HYDROXYALKANOATE) POLYMERASE SUBUNIT PHAC"/>
    <property type="match status" value="1"/>
</dbReference>
<dbReference type="InterPro" id="IPR024501">
    <property type="entry name" value="DUF3141"/>
</dbReference>
<dbReference type="EMBL" id="SPMZ01000053">
    <property type="protein sequence ID" value="NMQ20560.1"/>
    <property type="molecule type" value="Genomic_DNA"/>
</dbReference>
<gene>
    <name evidence="1" type="ORF">E4P82_15970</name>
</gene>
<dbReference type="Proteomes" id="UP000760480">
    <property type="component" value="Unassembled WGS sequence"/>
</dbReference>
<sequence length="743" mass="83234">MTIETINDRFFGAWSTADAQGGDANPLGLSLPFGDVQNAWFAYAIDTMQRSILFWDAMRQRGNIYLEHRAQGEPPILDFAYEIVLDARTFSRPANYALLRVLPKPGMTVDSGKRPFIIVDPRAGHGPGVGGMKEDSQVGVSLRAGHPTYFVMFYPEPMPNQTLGDVAAAEARFVEEVTQLHPESEGKPCVIGNCQAGWAVMALSAVEPGLMGPVIICGSPMSYWAGVDGKNPMRYMGGLLGGAWTTSLLCDLGGGKFDGANLVANFERLNPANTLWTKPYNLYSHIDNETERFLEFERWWTGFFLLTKEEMTQIVNDLFVGNKLQRGGVRLAGGAALDLKDITAPVVVFASGGDNITPPQQALNWIVDVYGSEEEIKLHGQTIVYILHQDIGHLGIFVSGKVAQKEHYEINEAIDFIDILPPGLYEMVIEKMPEGAGDRPEDRYLSRFEPRTIADIRQLDDGQKDSEFFASPKLVSELNTQFYEAFIGPWVRMMVTEPLAQTLRELQPLRLQYRLLSDENPFMWPFQMLAPMVAKHRRPVADDNPFLTAEKHFSDSVVTVLDHYRDLRDRMQEMLFKAIYGPKALGAFMYNEEDLEIAKFAPIVRSKREQAELDSAIERVKGRMEEGGFAEGWARIVATLMLGAGGINELELETGRKVREQHPKLRQLSINERKRLLKEQSYMVQLDPDRAIESLASLLPTLEERREAWNMAKDIALGDGVIDAKQQVVLDRLSQALELKAAA</sequence>
<name>A0ABX1TMC3_9GAMM</name>
<dbReference type="Gene3D" id="1.10.3680.10">
    <property type="entry name" value="TerB-like"/>
    <property type="match status" value="1"/>
</dbReference>
<dbReference type="InterPro" id="IPR029058">
    <property type="entry name" value="AB_hydrolase_fold"/>
</dbReference>
<organism evidence="1 2">
    <name type="scientific">Candidatus Competibacter phosphatis</name>
    <dbReference type="NCBI Taxonomy" id="221280"/>
    <lineage>
        <taxon>Bacteria</taxon>
        <taxon>Pseudomonadati</taxon>
        <taxon>Pseudomonadota</taxon>
        <taxon>Gammaproteobacteria</taxon>
        <taxon>Candidatus Competibacteraceae</taxon>
        <taxon>Candidatus Competibacter</taxon>
    </lineage>
</organism>
<proteinExistence type="predicted"/>
<dbReference type="Pfam" id="PF11339">
    <property type="entry name" value="DUF3141"/>
    <property type="match status" value="1"/>
</dbReference>
<evidence type="ECO:0000313" key="1">
    <source>
        <dbReference type="EMBL" id="NMQ20560.1"/>
    </source>
</evidence>
<protein>
    <submittedName>
        <fullName evidence="1">DUF3141 domain-containing protein</fullName>
    </submittedName>
</protein>
<dbReference type="PANTHER" id="PTHR36837">
    <property type="entry name" value="POLY(3-HYDROXYALKANOATE) POLYMERASE SUBUNIT PHAC"/>
    <property type="match status" value="1"/>
</dbReference>
<dbReference type="RefSeq" id="WP_169249826.1">
    <property type="nucleotide sequence ID" value="NZ_SPMZ01000053.1"/>
</dbReference>
<evidence type="ECO:0000313" key="2">
    <source>
        <dbReference type="Proteomes" id="UP000760480"/>
    </source>
</evidence>
<comment type="caution">
    <text evidence="1">The sequence shown here is derived from an EMBL/GenBank/DDBJ whole genome shotgun (WGS) entry which is preliminary data.</text>
</comment>
<dbReference type="Gene3D" id="3.40.50.1820">
    <property type="entry name" value="alpha/beta hydrolase"/>
    <property type="match status" value="1"/>
</dbReference>
<dbReference type="InterPro" id="IPR029024">
    <property type="entry name" value="TerB-like"/>
</dbReference>